<comment type="caution">
    <text evidence="2">The sequence shown here is derived from an EMBL/GenBank/DDBJ whole genome shotgun (WGS) entry which is preliminary data.</text>
</comment>
<dbReference type="PROSITE" id="PS51186">
    <property type="entry name" value="GNAT"/>
    <property type="match status" value="1"/>
</dbReference>
<dbReference type="InterPro" id="IPR000182">
    <property type="entry name" value="GNAT_dom"/>
</dbReference>
<accession>A0ABR0E136</accession>
<proteinExistence type="predicted"/>
<reference evidence="2 3" key="1">
    <citation type="journal article" date="2023" name="G3 (Bethesda)">
        <title>A chromosome-level genome assembly of Zasmidium syzygii isolated from banana leaves.</title>
        <authorList>
            <person name="van Westerhoven A.C."/>
            <person name="Mehrabi R."/>
            <person name="Talebi R."/>
            <person name="Steentjes M.B.F."/>
            <person name="Corcolon B."/>
            <person name="Chong P.A."/>
            <person name="Kema G.H.J."/>
            <person name="Seidl M.F."/>
        </authorList>
    </citation>
    <scope>NUCLEOTIDE SEQUENCE [LARGE SCALE GENOMIC DNA]</scope>
    <source>
        <strain evidence="2 3">P124</strain>
    </source>
</reference>
<name>A0ABR0E136_ZASCE</name>
<dbReference type="Pfam" id="PF00583">
    <property type="entry name" value="Acetyltransf_1"/>
    <property type="match status" value="1"/>
</dbReference>
<evidence type="ECO:0000259" key="1">
    <source>
        <dbReference type="PROSITE" id="PS51186"/>
    </source>
</evidence>
<organism evidence="2 3">
    <name type="scientific">Zasmidium cellare</name>
    <name type="common">Wine cellar mold</name>
    <name type="synonym">Racodium cellare</name>
    <dbReference type="NCBI Taxonomy" id="395010"/>
    <lineage>
        <taxon>Eukaryota</taxon>
        <taxon>Fungi</taxon>
        <taxon>Dikarya</taxon>
        <taxon>Ascomycota</taxon>
        <taxon>Pezizomycotina</taxon>
        <taxon>Dothideomycetes</taxon>
        <taxon>Dothideomycetidae</taxon>
        <taxon>Mycosphaerellales</taxon>
        <taxon>Mycosphaerellaceae</taxon>
        <taxon>Zasmidium</taxon>
    </lineage>
</organism>
<dbReference type="EMBL" id="JAXOVC010000012">
    <property type="protein sequence ID" value="KAK4495138.1"/>
    <property type="molecule type" value="Genomic_DNA"/>
</dbReference>
<gene>
    <name evidence="2" type="ORF">PRZ48_013465</name>
</gene>
<protein>
    <recommendedName>
        <fullName evidence="1">N-acetyltransferase domain-containing protein</fullName>
    </recommendedName>
</protein>
<evidence type="ECO:0000313" key="2">
    <source>
        <dbReference type="EMBL" id="KAK4495138.1"/>
    </source>
</evidence>
<dbReference type="InterPro" id="IPR016181">
    <property type="entry name" value="Acyl_CoA_acyltransferase"/>
</dbReference>
<dbReference type="Proteomes" id="UP001305779">
    <property type="component" value="Unassembled WGS sequence"/>
</dbReference>
<evidence type="ECO:0000313" key="3">
    <source>
        <dbReference type="Proteomes" id="UP001305779"/>
    </source>
</evidence>
<dbReference type="SUPFAM" id="SSF55729">
    <property type="entry name" value="Acyl-CoA N-acyltransferases (Nat)"/>
    <property type="match status" value="1"/>
</dbReference>
<sequence length="220" mass="24823">MDHGSKKVQTWTARRRSLQHTPHTAVLRESPLLPGLFKTIHLAYLTSDQKSFGTSAGDRLRSIDDLILVLRNDPDSFIIVLSQSDPDGEILSTASCRRYYGPDRDTSKPWACTHHPAPGVDEWELKMVATHPSAQGKGLASYMLGLAEEEVIRRSLVKATDTAQSRTKMIMCIPETTFAEFYARRGYVKDYTRPFRDTSTTFNINFISKILELKNSGDTR</sequence>
<dbReference type="CDD" id="cd04301">
    <property type="entry name" value="NAT_SF"/>
    <property type="match status" value="1"/>
</dbReference>
<dbReference type="Gene3D" id="3.40.630.30">
    <property type="match status" value="1"/>
</dbReference>
<feature type="domain" description="N-acetyltransferase" evidence="1">
    <location>
        <begin position="58"/>
        <end position="214"/>
    </location>
</feature>
<keyword evidence="3" id="KW-1185">Reference proteome</keyword>